<reference evidence="1" key="1">
    <citation type="journal article" date="2019" name="Environ. Microbiol.">
        <title>Fungal ecological strategies reflected in gene transcription - a case study of two litter decomposers.</title>
        <authorList>
            <person name="Barbi F."/>
            <person name="Kohler A."/>
            <person name="Barry K."/>
            <person name="Baskaran P."/>
            <person name="Daum C."/>
            <person name="Fauchery L."/>
            <person name="Ihrmark K."/>
            <person name="Kuo A."/>
            <person name="LaButti K."/>
            <person name="Lipzen A."/>
            <person name="Morin E."/>
            <person name="Grigoriev I.V."/>
            <person name="Henrissat B."/>
            <person name="Lindahl B."/>
            <person name="Martin F."/>
        </authorList>
    </citation>
    <scope>NUCLEOTIDE SEQUENCE</scope>
    <source>
        <strain evidence="1">JB14</strain>
    </source>
</reference>
<dbReference type="AlphaFoldDB" id="A0A6A4IAU2"/>
<protein>
    <submittedName>
        <fullName evidence="1">Uncharacterized protein</fullName>
    </submittedName>
</protein>
<name>A0A6A4IAU2_9AGAR</name>
<sequence>MKKKSATTSCLTLLKLQHKLLRFPNRAGGSIWNICWVNTLLLVVRPLCTPHIPLSASVYKVGRYKLSINCSCPHSQWSIPSSLRLYPLTELVCLLTI</sequence>
<evidence type="ECO:0000313" key="1">
    <source>
        <dbReference type="EMBL" id="KAE9405845.1"/>
    </source>
</evidence>
<dbReference type="Proteomes" id="UP000799118">
    <property type="component" value="Unassembled WGS sequence"/>
</dbReference>
<dbReference type="EMBL" id="ML769406">
    <property type="protein sequence ID" value="KAE9405845.1"/>
    <property type="molecule type" value="Genomic_DNA"/>
</dbReference>
<organism evidence="1 2">
    <name type="scientific">Gymnopus androsaceus JB14</name>
    <dbReference type="NCBI Taxonomy" id="1447944"/>
    <lineage>
        <taxon>Eukaryota</taxon>
        <taxon>Fungi</taxon>
        <taxon>Dikarya</taxon>
        <taxon>Basidiomycota</taxon>
        <taxon>Agaricomycotina</taxon>
        <taxon>Agaricomycetes</taxon>
        <taxon>Agaricomycetidae</taxon>
        <taxon>Agaricales</taxon>
        <taxon>Marasmiineae</taxon>
        <taxon>Omphalotaceae</taxon>
        <taxon>Gymnopus</taxon>
    </lineage>
</organism>
<gene>
    <name evidence="1" type="ORF">BT96DRAFT_306473</name>
</gene>
<keyword evidence="2" id="KW-1185">Reference proteome</keyword>
<evidence type="ECO:0000313" key="2">
    <source>
        <dbReference type="Proteomes" id="UP000799118"/>
    </source>
</evidence>
<accession>A0A6A4IAU2</accession>
<proteinExistence type="predicted"/>